<gene>
    <name evidence="1" type="ORF">S12H4_57737</name>
</gene>
<name>X1W2V1_9ZZZZ</name>
<dbReference type="AlphaFoldDB" id="X1W2V1"/>
<protein>
    <submittedName>
        <fullName evidence="1">Uncharacterized protein</fullName>
    </submittedName>
</protein>
<reference evidence="1" key="1">
    <citation type="journal article" date="2014" name="Front. Microbiol.">
        <title>High frequency of phylogenetically diverse reductive dehalogenase-homologous genes in deep subseafloor sedimentary metagenomes.</title>
        <authorList>
            <person name="Kawai M."/>
            <person name="Futagami T."/>
            <person name="Toyoda A."/>
            <person name="Takaki Y."/>
            <person name="Nishi S."/>
            <person name="Hori S."/>
            <person name="Arai W."/>
            <person name="Tsubouchi T."/>
            <person name="Morono Y."/>
            <person name="Uchiyama I."/>
            <person name="Ito T."/>
            <person name="Fujiyama A."/>
            <person name="Inagaki F."/>
            <person name="Takami H."/>
        </authorList>
    </citation>
    <scope>NUCLEOTIDE SEQUENCE</scope>
    <source>
        <strain evidence="1">Expedition CK06-06</strain>
    </source>
</reference>
<comment type="caution">
    <text evidence="1">The sequence shown here is derived from an EMBL/GenBank/DDBJ whole genome shotgun (WGS) entry which is preliminary data.</text>
</comment>
<proteinExistence type="predicted"/>
<dbReference type="EMBL" id="BARW01037389">
    <property type="protein sequence ID" value="GAJ24345.1"/>
    <property type="molecule type" value="Genomic_DNA"/>
</dbReference>
<evidence type="ECO:0000313" key="1">
    <source>
        <dbReference type="EMBL" id="GAJ24345.1"/>
    </source>
</evidence>
<sequence>MSLREEHSTGGMGRQARSKGLFLYQDLNKNRVSYNEAGGYY</sequence>
<organism evidence="1">
    <name type="scientific">marine sediment metagenome</name>
    <dbReference type="NCBI Taxonomy" id="412755"/>
    <lineage>
        <taxon>unclassified sequences</taxon>
        <taxon>metagenomes</taxon>
        <taxon>ecological metagenomes</taxon>
    </lineage>
</organism>
<accession>X1W2V1</accession>